<feature type="non-terminal residue" evidence="2">
    <location>
        <position position="187"/>
    </location>
</feature>
<reference evidence="2" key="1">
    <citation type="journal article" date="2021" name="Sci. Adv.">
        <title>The American lobster genome reveals insights on longevity, neural, and immune adaptations.</title>
        <authorList>
            <person name="Polinski J.M."/>
            <person name="Zimin A.V."/>
            <person name="Clark K.F."/>
            <person name="Kohn A.B."/>
            <person name="Sadowski N."/>
            <person name="Timp W."/>
            <person name="Ptitsyn A."/>
            <person name="Khanna P."/>
            <person name="Romanova D.Y."/>
            <person name="Williams P."/>
            <person name="Greenwood S.J."/>
            <person name="Moroz L.L."/>
            <person name="Walt D.R."/>
            <person name="Bodnar A.G."/>
        </authorList>
    </citation>
    <scope>NUCLEOTIDE SEQUENCE</scope>
    <source>
        <strain evidence="2">GMGI-L3</strain>
    </source>
</reference>
<dbReference type="AlphaFoldDB" id="A0A8J5ML44"/>
<feature type="compositionally biased region" description="Basic and acidic residues" evidence="1">
    <location>
        <begin position="107"/>
        <end position="123"/>
    </location>
</feature>
<feature type="compositionally biased region" description="Gly residues" evidence="1">
    <location>
        <begin position="16"/>
        <end position="26"/>
    </location>
</feature>
<feature type="compositionally biased region" description="Polar residues" evidence="1">
    <location>
        <begin position="135"/>
        <end position="150"/>
    </location>
</feature>
<accession>A0A8J5ML44</accession>
<feature type="region of interest" description="Disordered" evidence="1">
    <location>
        <begin position="1"/>
        <end position="61"/>
    </location>
</feature>
<evidence type="ECO:0000256" key="1">
    <source>
        <dbReference type="SAM" id="MobiDB-lite"/>
    </source>
</evidence>
<name>A0A8J5ML44_HOMAM</name>
<dbReference type="Proteomes" id="UP000747542">
    <property type="component" value="Unassembled WGS sequence"/>
</dbReference>
<evidence type="ECO:0000313" key="3">
    <source>
        <dbReference type="Proteomes" id="UP000747542"/>
    </source>
</evidence>
<dbReference type="EMBL" id="JAHLQT010041777">
    <property type="protein sequence ID" value="KAG7155404.1"/>
    <property type="molecule type" value="Genomic_DNA"/>
</dbReference>
<evidence type="ECO:0000313" key="2">
    <source>
        <dbReference type="EMBL" id="KAG7155404.1"/>
    </source>
</evidence>
<feature type="compositionally biased region" description="Basic residues" evidence="1">
    <location>
        <begin position="33"/>
        <end position="42"/>
    </location>
</feature>
<protein>
    <submittedName>
        <fullName evidence="2">Uncharacterized protein</fullName>
    </submittedName>
</protein>
<organism evidence="2 3">
    <name type="scientific">Homarus americanus</name>
    <name type="common">American lobster</name>
    <dbReference type="NCBI Taxonomy" id="6706"/>
    <lineage>
        <taxon>Eukaryota</taxon>
        <taxon>Metazoa</taxon>
        <taxon>Ecdysozoa</taxon>
        <taxon>Arthropoda</taxon>
        <taxon>Crustacea</taxon>
        <taxon>Multicrustacea</taxon>
        <taxon>Malacostraca</taxon>
        <taxon>Eumalacostraca</taxon>
        <taxon>Eucarida</taxon>
        <taxon>Decapoda</taxon>
        <taxon>Pleocyemata</taxon>
        <taxon>Astacidea</taxon>
        <taxon>Nephropoidea</taxon>
        <taxon>Nephropidae</taxon>
        <taxon>Homarus</taxon>
    </lineage>
</organism>
<feature type="non-terminal residue" evidence="2">
    <location>
        <position position="1"/>
    </location>
</feature>
<keyword evidence="3" id="KW-1185">Reference proteome</keyword>
<gene>
    <name evidence="2" type="ORF">Hamer_G023690</name>
</gene>
<sequence length="187" mass="20588">DTAVGHHGGQYQRGAPGDGATGGRISGEGRLRGGARRGRRSSKGSLTQDARTSGHDQERLRHRRRLEALSHLGLHTAPDLALNRGFPSPLYAIKESPTTTSSRGAASHHDLHHSGSLSNDHRGGMLGMEGPHQVYMQQQDSEASEESNTFKIRRPLTTKELTRKIKRHQSAIMRERRRFIAGAERPP</sequence>
<feature type="region of interest" description="Disordered" evidence="1">
    <location>
        <begin position="93"/>
        <end position="170"/>
    </location>
</feature>
<proteinExistence type="predicted"/>
<comment type="caution">
    <text evidence="2">The sequence shown here is derived from an EMBL/GenBank/DDBJ whole genome shotgun (WGS) entry which is preliminary data.</text>
</comment>